<reference evidence="1 2" key="1">
    <citation type="journal article" date="2019" name="Emerg. Microbes Infect.">
        <title>Comprehensive subspecies identification of 175 nontuberculous mycobacteria species based on 7547 genomic profiles.</title>
        <authorList>
            <person name="Matsumoto Y."/>
            <person name="Kinjo T."/>
            <person name="Motooka D."/>
            <person name="Nabeya D."/>
            <person name="Jung N."/>
            <person name="Uechi K."/>
            <person name="Horii T."/>
            <person name="Iida T."/>
            <person name="Fujita J."/>
            <person name="Nakamura S."/>
        </authorList>
    </citation>
    <scope>NUCLEOTIDE SEQUENCE [LARGE SCALE GENOMIC DNA]</scope>
    <source>
        <strain evidence="1 2">JCM 12143</strain>
    </source>
</reference>
<proteinExistence type="predicted"/>
<evidence type="ECO:0000313" key="1">
    <source>
        <dbReference type="EMBL" id="BBX22850.1"/>
    </source>
</evidence>
<evidence type="ECO:0000313" key="2">
    <source>
        <dbReference type="Proteomes" id="UP000467636"/>
    </source>
</evidence>
<gene>
    <name evidence="1" type="ORF">MTER_22610</name>
</gene>
<accession>A0AAD1HYP7</accession>
<keyword evidence="2" id="KW-1185">Reference proteome</keyword>
<sequence length="60" mass="6641">MCAVDTPRDKGIAHLHPAQCNTSRADTWLFTHRNTVPRRFDYADELSQLCAGAGSPVDRA</sequence>
<dbReference type="AlphaFoldDB" id="A0AAD1HYP7"/>
<dbReference type="EMBL" id="AP022564">
    <property type="protein sequence ID" value="BBX22850.1"/>
    <property type="molecule type" value="Genomic_DNA"/>
</dbReference>
<name>A0AAD1HYP7_9MYCO</name>
<protein>
    <submittedName>
        <fullName evidence="1">Uncharacterized protein</fullName>
    </submittedName>
</protein>
<organism evidence="1 2">
    <name type="scientific">Mycolicibacter terrae</name>
    <dbReference type="NCBI Taxonomy" id="1788"/>
    <lineage>
        <taxon>Bacteria</taxon>
        <taxon>Bacillati</taxon>
        <taxon>Actinomycetota</taxon>
        <taxon>Actinomycetes</taxon>
        <taxon>Mycobacteriales</taxon>
        <taxon>Mycobacteriaceae</taxon>
        <taxon>Mycolicibacter</taxon>
    </lineage>
</organism>
<dbReference type="Proteomes" id="UP000467636">
    <property type="component" value="Chromosome"/>
</dbReference>